<evidence type="ECO:0000259" key="3">
    <source>
        <dbReference type="Pfam" id="PF00326"/>
    </source>
</evidence>
<evidence type="ECO:0000256" key="2">
    <source>
        <dbReference type="SAM" id="SignalP"/>
    </source>
</evidence>
<dbReference type="SUPFAM" id="SSF82171">
    <property type="entry name" value="DPP6 N-terminal domain-like"/>
    <property type="match status" value="1"/>
</dbReference>
<keyword evidence="1" id="KW-0378">Hydrolase</keyword>
<dbReference type="SUPFAM" id="SSF53474">
    <property type="entry name" value="alpha/beta-Hydrolases"/>
    <property type="match status" value="1"/>
</dbReference>
<dbReference type="PANTHER" id="PTHR42776">
    <property type="entry name" value="SERINE PEPTIDASE S9 FAMILY MEMBER"/>
    <property type="match status" value="1"/>
</dbReference>
<comment type="caution">
    <text evidence="4">The sequence shown here is derived from an EMBL/GenBank/DDBJ whole genome shotgun (WGS) entry which is preliminary data.</text>
</comment>
<dbReference type="RefSeq" id="WP_248996126.1">
    <property type="nucleotide sequence ID" value="NZ_JAKIKP010000009.1"/>
</dbReference>
<dbReference type="Proteomes" id="UP001139333">
    <property type="component" value="Unassembled WGS sequence"/>
</dbReference>
<dbReference type="PANTHER" id="PTHR42776:SF27">
    <property type="entry name" value="DIPEPTIDYL PEPTIDASE FAMILY MEMBER 6"/>
    <property type="match status" value="1"/>
</dbReference>
<reference evidence="4" key="1">
    <citation type="submission" date="2022-01" db="EMBL/GenBank/DDBJ databases">
        <title>Whole genome-based taxonomy of the Shewanellaceae.</title>
        <authorList>
            <person name="Martin-Rodriguez A.J."/>
        </authorList>
    </citation>
    <scope>NUCLEOTIDE SEQUENCE</scope>
    <source>
        <strain evidence="4">DSM 16422</strain>
    </source>
</reference>
<dbReference type="AlphaFoldDB" id="A0A9X2CKU2"/>
<sequence>MKWTLPTLALVILVSLNTIAAPQKLPVEAFASIADVSNVTLSPDGQNIATVVKMDLENQQGSLVSIYNVASGESIYPVQTDNQKFTITGLTWASNDLLFIYAKFPAVRYGTPTTESRLFKYRLSDKNLSSVLKPKLLKRFKWVPQVQSDIINMLEGDENHILMQFRGLGNNSQFETVMKVNLSNGRSSTVQYAEKNVIDWTTDKQNRVRVGIYRDDTHYKIVEQPDNNEDYRTLWEFEAFSEDQVWPMGFGKDPNILYVQAYHEGYKAIFKVDLTDAKLTKQLVFKRDKVDVTGGLIYSKVKKDYIGISDGTDAEYTFWDDEYNGLINGLNKVLPDTRNYIVQYSENERRYIVFSTSSTDSGTYYLGDRDEKSLQPIAYRYKELLPELMARTTTIEYKARDGLAIEGFLTTPNDTPKTKLPTIIFPHGGPISFDNNSFDYWTQYFANRGYAVLRMNFRGSYGYGFDFMKAGLKNWGLEMQTDVEDGARWLISEGIADPKRICIAGASYGGYAALMAVATTKDLFQCAISVAGVADVEDLVKSHRGYTNFEIVKKQIGDDYDALYERSPVSKANNINVPVLLIHGEKDRVVDIEQSEDMYDALKKYNKPVEFVELEDGDHYLSDNADRLKTFHAIEAFLQQYLPTTKAM</sequence>
<proteinExistence type="predicted"/>
<dbReference type="Gene3D" id="3.40.50.1820">
    <property type="entry name" value="alpha/beta hydrolase"/>
    <property type="match status" value="1"/>
</dbReference>
<dbReference type="EMBL" id="JAKIKP010000009">
    <property type="protein sequence ID" value="MCL1143446.1"/>
    <property type="molecule type" value="Genomic_DNA"/>
</dbReference>
<feature type="chain" id="PRO_5040956064" evidence="2">
    <location>
        <begin position="21"/>
        <end position="648"/>
    </location>
</feature>
<gene>
    <name evidence="4" type="ORF">L2672_12160</name>
</gene>
<evidence type="ECO:0000256" key="1">
    <source>
        <dbReference type="ARBA" id="ARBA00022801"/>
    </source>
</evidence>
<evidence type="ECO:0000313" key="5">
    <source>
        <dbReference type="Proteomes" id="UP001139333"/>
    </source>
</evidence>
<dbReference type="Pfam" id="PF00326">
    <property type="entry name" value="Peptidase_S9"/>
    <property type="match status" value="1"/>
</dbReference>
<keyword evidence="5" id="KW-1185">Reference proteome</keyword>
<organism evidence="4 5">
    <name type="scientific">Shewanella gaetbuli</name>
    <dbReference type="NCBI Taxonomy" id="220752"/>
    <lineage>
        <taxon>Bacteria</taxon>
        <taxon>Pseudomonadati</taxon>
        <taxon>Pseudomonadota</taxon>
        <taxon>Gammaproteobacteria</taxon>
        <taxon>Alteromonadales</taxon>
        <taxon>Shewanellaceae</taxon>
        <taxon>Shewanella</taxon>
    </lineage>
</organism>
<feature type="domain" description="Peptidase S9 prolyl oligopeptidase catalytic" evidence="3">
    <location>
        <begin position="437"/>
        <end position="642"/>
    </location>
</feature>
<feature type="signal peptide" evidence="2">
    <location>
        <begin position="1"/>
        <end position="20"/>
    </location>
</feature>
<evidence type="ECO:0000313" key="4">
    <source>
        <dbReference type="EMBL" id="MCL1143446.1"/>
    </source>
</evidence>
<protein>
    <submittedName>
        <fullName evidence="4">S9 family peptidase</fullName>
    </submittedName>
</protein>
<dbReference type="InterPro" id="IPR029058">
    <property type="entry name" value="AB_hydrolase_fold"/>
</dbReference>
<name>A0A9X2CKU2_9GAMM</name>
<accession>A0A9X2CKU2</accession>
<dbReference type="InterPro" id="IPR001375">
    <property type="entry name" value="Peptidase_S9_cat"/>
</dbReference>
<keyword evidence="2" id="KW-0732">Signal</keyword>
<dbReference type="GO" id="GO:0004252">
    <property type="term" value="F:serine-type endopeptidase activity"/>
    <property type="evidence" value="ECO:0007669"/>
    <property type="project" value="TreeGrafter"/>
</dbReference>
<dbReference type="GO" id="GO:0006508">
    <property type="term" value="P:proteolysis"/>
    <property type="evidence" value="ECO:0007669"/>
    <property type="project" value="InterPro"/>
</dbReference>